<reference evidence="7" key="2">
    <citation type="submission" date="2020-09" db="EMBL/GenBank/DDBJ databases">
        <authorList>
            <person name="Sun Q."/>
            <person name="Kim S."/>
        </authorList>
    </citation>
    <scope>NUCLEOTIDE SEQUENCE</scope>
    <source>
        <strain evidence="7">KCTC 42590</strain>
    </source>
</reference>
<dbReference type="GO" id="GO:0001510">
    <property type="term" value="P:RNA methylation"/>
    <property type="evidence" value="ECO:0007669"/>
    <property type="project" value="InterPro"/>
</dbReference>
<dbReference type="RefSeq" id="WP_191253065.1">
    <property type="nucleotide sequence ID" value="NZ_BNCI01000002.1"/>
</dbReference>
<feature type="binding site" evidence="5">
    <location>
        <position position="320"/>
    </location>
    <ligand>
        <name>S-adenosyl-L-methionine</name>
        <dbReference type="ChEBI" id="CHEBI:59789"/>
    </ligand>
</feature>
<dbReference type="Pfam" id="PF01189">
    <property type="entry name" value="Methyltr_RsmB-F"/>
    <property type="match status" value="1"/>
</dbReference>
<feature type="domain" description="SAM-dependent MTase RsmB/NOP-type" evidence="6">
    <location>
        <begin position="156"/>
        <end position="444"/>
    </location>
</feature>
<dbReference type="PRINTS" id="PR02008">
    <property type="entry name" value="RCMTFAMILY"/>
</dbReference>
<evidence type="ECO:0000256" key="4">
    <source>
        <dbReference type="ARBA" id="ARBA00022884"/>
    </source>
</evidence>
<dbReference type="Gene3D" id="3.40.50.150">
    <property type="entry name" value="Vaccinia Virus protein VP39"/>
    <property type="match status" value="1"/>
</dbReference>
<comment type="caution">
    <text evidence="7">The sequence shown here is derived from an EMBL/GenBank/DDBJ whole genome shotgun (WGS) entry which is preliminary data.</text>
</comment>
<dbReference type="AlphaFoldDB" id="A0A919E9I1"/>
<evidence type="ECO:0000313" key="8">
    <source>
        <dbReference type="Proteomes" id="UP000630923"/>
    </source>
</evidence>
<gene>
    <name evidence="7" type="ORF">GCM10017044_22850</name>
</gene>
<dbReference type="Proteomes" id="UP000630923">
    <property type="component" value="Unassembled WGS sequence"/>
</dbReference>
<feature type="binding site" evidence="5">
    <location>
        <position position="299"/>
    </location>
    <ligand>
        <name>S-adenosyl-L-methionine</name>
        <dbReference type="ChEBI" id="CHEBI:59789"/>
    </ligand>
</feature>
<dbReference type="PANTHER" id="PTHR22807:SF53">
    <property type="entry name" value="RIBOSOMAL RNA SMALL SUBUNIT METHYLTRANSFERASE B-RELATED"/>
    <property type="match status" value="1"/>
</dbReference>
<dbReference type="Pfam" id="PF22458">
    <property type="entry name" value="RsmF-B_ferredox"/>
    <property type="match status" value="1"/>
</dbReference>
<dbReference type="EMBL" id="BNCI01000002">
    <property type="protein sequence ID" value="GHF27232.1"/>
    <property type="molecule type" value="Genomic_DNA"/>
</dbReference>
<evidence type="ECO:0000256" key="5">
    <source>
        <dbReference type="PROSITE-ProRule" id="PRU01023"/>
    </source>
</evidence>
<evidence type="ECO:0000256" key="2">
    <source>
        <dbReference type="ARBA" id="ARBA00022679"/>
    </source>
</evidence>
<comment type="caution">
    <text evidence="5">Lacks conserved residue(s) required for the propagation of feature annotation.</text>
</comment>
<feature type="active site" description="Nucleophile" evidence="5">
    <location>
        <position position="373"/>
    </location>
</feature>
<dbReference type="CDD" id="cd02440">
    <property type="entry name" value="AdoMet_MTases"/>
    <property type="match status" value="1"/>
</dbReference>
<name>A0A919E9I1_9PROT</name>
<evidence type="ECO:0000313" key="7">
    <source>
        <dbReference type="EMBL" id="GHF27232.1"/>
    </source>
</evidence>
<feature type="binding site" evidence="5">
    <location>
        <position position="270"/>
    </location>
    <ligand>
        <name>S-adenosyl-L-methionine</name>
        <dbReference type="ChEBI" id="CHEBI:59789"/>
    </ligand>
</feature>
<dbReference type="InterPro" id="IPR029063">
    <property type="entry name" value="SAM-dependent_MTases_sf"/>
</dbReference>
<protein>
    <submittedName>
        <fullName evidence="7">rRNA cytosine-C5-methylase</fullName>
    </submittedName>
</protein>
<dbReference type="GO" id="GO:0003723">
    <property type="term" value="F:RNA binding"/>
    <property type="evidence" value="ECO:0007669"/>
    <property type="project" value="UniProtKB-UniRule"/>
</dbReference>
<dbReference type="PROSITE" id="PS51686">
    <property type="entry name" value="SAM_MT_RSMB_NOP"/>
    <property type="match status" value="1"/>
</dbReference>
<dbReference type="SUPFAM" id="SSF53335">
    <property type="entry name" value="S-adenosyl-L-methionine-dependent methyltransferases"/>
    <property type="match status" value="1"/>
</dbReference>
<organism evidence="7 8">
    <name type="scientific">Kordiimonas sediminis</name>
    <dbReference type="NCBI Taxonomy" id="1735581"/>
    <lineage>
        <taxon>Bacteria</taxon>
        <taxon>Pseudomonadati</taxon>
        <taxon>Pseudomonadota</taxon>
        <taxon>Alphaproteobacteria</taxon>
        <taxon>Kordiimonadales</taxon>
        <taxon>Kordiimonadaceae</taxon>
        <taxon>Kordiimonas</taxon>
    </lineage>
</organism>
<keyword evidence="1 5" id="KW-0489">Methyltransferase</keyword>
<keyword evidence="2 5" id="KW-0808">Transferase</keyword>
<dbReference type="PANTHER" id="PTHR22807">
    <property type="entry name" value="NOP2 YEAST -RELATED NOL1/NOP2/FMU SUN DOMAIN-CONTAINING"/>
    <property type="match status" value="1"/>
</dbReference>
<evidence type="ECO:0000259" key="6">
    <source>
        <dbReference type="PROSITE" id="PS51686"/>
    </source>
</evidence>
<dbReference type="InterPro" id="IPR001678">
    <property type="entry name" value="MeTrfase_RsmB-F_NOP2_dom"/>
</dbReference>
<proteinExistence type="inferred from homology"/>
<evidence type="ECO:0000256" key="1">
    <source>
        <dbReference type="ARBA" id="ARBA00022603"/>
    </source>
</evidence>
<accession>A0A919E9I1</accession>
<dbReference type="GO" id="GO:0008173">
    <property type="term" value="F:RNA methyltransferase activity"/>
    <property type="evidence" value="ECO:0007669"/>
    <property type="project" value="InterPro"/>
</dbReference>
<evidence type="ECO:0000256" key="3">
    <source>
        <dbReference type="ARBA" id="ARBA00022691"/>
    </source>
</evidence>
<dbReference type="InterPro" id="IPR023267">
    <property type="entry name" value="RCMT"/>
</dbReference>
<keyword evidence="3 5" id="KW-0949">S-adenosyl-L-methionine</keyword>
<comment type="similarity">
    <text evidence="5">Belongs to the class I-like SAM-binding methyltransferase superfamily. RsmB/NOP family.</text>
</comment>
<reference evidence="7" key="1">
    <citation type="journal article" date="2014" name="Int. J. Syst. Evol. Microbiol.">
        <title>Complete genome sequence of Corynebacterium casei LMG S-19264T (=DSM 44701T), isolated from a smear-ripened cheese.</title>
        <authorList>
            <consortium name="US DOE Joint Genome Institute (JGI-PGF)"/>
            <person name="Walter F."/>
            <person name="Albersmeier A."/>
            <person name="Kalinowski J."/>
            <person name="Ruckert C."/>
        </authorList>
    </citation>
    <scope>NUCLEOTIDE SEQUENCE</scope>
    <source>
        <strain evidence="7">KCTC 42590</strain>
    </source>
</reference>
<dbReference type="InterPro" id="IPR049560">
    <property type="entry name" value="MeTrfase_RsmB-F_NOP2_cat"/>
</dbReference>
<keyword evidence="8" id="KW-1185">Reference proteome</keyword>
<sequence>MTPDARLQAVIELLDQILAGAQSNGAPADKIVASYFRQRRYAGSKDRRAVNEIVYKIIRDFERHRYLLEVNPSMQVNVSGRSLLLAHFIISEASLPQFDVGDTFTPAPWSAEETIWYENTRELYADFAVPEDIALNVPEWAAEGMHARFSVAFANEASALNTKAPLCLRVNTLKADMEDMLPCLNKNEEVFVKSNISGLCISADTAINLEGCKPYKIGQIEVQDEAAQIASLLVYAEAGHQIVDLCAGAGGKTLAVAADMNNQGQIYCFDTHKSRLAGLSKRAKRAGVHCIQQKVIPEDQQTRQHMLAPYTQKMDRVILDVPCSGTGTWRRSPDLRMRFDGKRLDDILELQQQLLREGAELVKPGGRLIYMTCSLLPSENEKQIHRFTEQANSKFSLIDYRDVWNAKQHLKVMPQTLSNIPEALCLSPGTHNTDGFFVCILERSTEK</sequence>
<keyword evidence="4 5" id="KW-0694">RNA-binding</keyword>
<dbReference type="InterPro" id="IPR054728">
    <property type="entry name" value="RsmB-like_ferredoxin"/>
</dbReference>